<gene>
    <name evidence="4" type="ORF">KAK06_14495</name>
</gene>
<evidence type="ECO:0000313" key="5">
    <source>
        <dbReference type="Proteomes" id="UP000678374"/>
    </source>
</evidence>
<dbReference type="RefSeq" id="WP_210802827.1">
    <property type="nucleotide sequence ID" value="NZ_JAGQDE010000012.1"/>
</dbReference>
<comment type="catalytic activity">
    <reaction evidence="2">
        <text>2 GTP = 3',3'-c-di-GMP + 2 diphosphate</text>
        <dbReference type="Rhea" id="RHEA:24898"/>
        <dbReference type="ChEBI" id="CHEBI:33019"/>
        <dbReference type="ChEBI" id="CHEBI:37565"/>
        <dbReference type="ChEBI" id="CHEBI:58805"/>
        <dbReference type="EC" id="2.7.7.65"/>
    </reaction>
</comment>
<dbReference type="Gene3D" id="3.30.70.270">
    <property type="match status" value="1"/>
</dbReference>
<evidence type="ECO:0000256" key="1">
    <source>
        <dbReference type="ARBA" id="ARBA00012528"/>
    </source>
</evidence>
<dbReference type="InterPro" id="IPR050469">
    <property type="entry name" value="Diguanylate_Cyclase"/>
</dbReference>
<dbReference type="PANTHER" id="PTHR45138:SF9">
    <property type="entry name" value="DIGUANYLATE CYCLASE DGCM-RELATED"/>
    <property type="match status" value="1"/>
</dbReference>
<dbReference type="SMART" id="SM00267">
    <property type="entry name" value="GGDEF"/>
    <property type="match status" value="1"/>
</dbReference>
<name>A0A940YVS4_9BURK</name>
<dbReference type="PROSITE" id="PS50887">
    <property type="entry name" value="GGDEF"/>
    <property type="match status" value="1"/>
</dbReference>
<dbReference type="FunFam" id="3.30.70.270:FF:000001">
    <property type="entry name" value="Diguanylate cyclase domain protein"/>
    <property type="match status" value="1"/>
</dbReference>
<dbReference type="PANTHER" id="PTHR45138">
    <property type="entry name" value="REGULATORY COMPONENTS OF SENSORY TRANSDUCTION SYSTEM"/>
    <property type="match status" value="1"/>
</dbReference>
<evidence type="ECO:0000313" key="4">
    <source>
        <dbReference type="EMBL" id="MBQ0960160.1"/>
    </source>
</evidence>
<evidence type="ECO:0000259" key="3">
    <source>
        <dbReference type="PROSITE" id="PS50887"/>
    </source>
</evidence>
<dbReference type="InterPro" id="IPR029787">
    <property type="entry name" value="Nucleotide_cyclase"/>
</dbReference>
<dbReference type="NCBIfam" id="TIGR00254">
    <property type="entry name" value="GGDEF"/>
    <property type="match status" value="1"/>
</dbReference>
<dbReference type="GO" id="GO:1902201">
    <property type="term" value="P:negative regulation of bacterial-type flagellum-dependent cell motility"/>
    <property type="evidence" value="ECO:0007669"/>
    <property type="project" value="TreeGrafter"/>
</dbReference>
<dbReference type="GO" id="GO:0052621">
    <property type="term" value="F:diguanylate cyclase activity"/>
    <property type="evidence" value="ECO:0007669"/>
    <property type="project" value="UniProtKB-EC"/>
</dbReference>
<feature type="domain" description="GGDEF" evidence="3">
    <location>
        <begin position="190"/>
        <end position="319"/>
    </location>
</feature>
<dbReference type="GO" id="GO:0005886">
    <property type="term" value="C:plasma membrane"/>
    <property type="evidence" value="ECO:0007669"/>
    <property type="project" value="TreeGrafter"/>
</dbReference>
<dbReference type="InterPro" id="IPR043128">
    <property type="entry name" value="Rev_trsase/Diguanyl_cyclase"/>
</dbReference>
<dbReference type="GO" id="GO:0043709">
    <property type="term" value="P:cell adhesion involved in single-species biofilm formation"/>
    <property type="evidence" value="ECO:0007669"/>
    <property type="project" value="TreeGrafter"/>
</dbReference>
<reference evidence="4" key="1">
    <citation type="submission" date="2021-04" db="EMBL/GenBank/DDBJ databases">
        <title>The genome sequence of Ideonella sp. 4Y11.</title>
        <authorList>
            <person name="Liu Y."/>
        </authorList>
    </citation>
    <scope>NUCLEOTIDE SEQUENCE</scope>
    <source>
        <strain evidence="4">4Y11</strain>
    </source>
</reference>
<dbReference type="InterPro" id="IPR000160">
    <property type="entry name" value="GGDEF_dom"/>
</dbReference>
<proteinExistence type="predicted"/>
<dbReference type="Pfam" id="PF00990">
    <property type="entry name" value="GGDEF"/>
    <property type="match status" value="1"/>
</dbReference>
<dbReference type="SUPFAM" id="SSF55073">
    <property type="entry name" value="Nucleotide cyclase"/>
    <property type="match status" value="1"/>
</dbReference>
<keyword evidence="5" id="KW-1185">Reference proteome</keyword>
<accession>A0A940YVS4</accession>
<organism evidence="4 5">
    <name type="scientific">Ideonella aquatica</name>
    <dbReference type="NCBI Taxonomy" id="2824119"/>
    <lineage>
        <taxon>Bacteria</taxon>
        <taxon>Pseudomonadati</taxon>
        <taxon>Pseudomonadota</taxon>
        <taxon>Betaproteobacteria</taxon>
        <taxon>Burkholderiales</taxon>
        <taxon>Sphaerotilaceae</taxon>
        <taxon>Ideonella</taxon>
    </lineage>
</organism>
<sequence>MSGLIEQLTQLTALRNREEMDLCLAQAIRLRLAADEVRVARLLGDPGDERWLVGAQVGPAEEATCADPSWVELRDLPTLDDQPTWRDCMRAAEPPPATASLTLLPLRGSAGVLGVVEARTSALPDDTALADVRGLLDIYRNLVSLLDYTECDTLTGLLNRKSFDDTFYRASALPLSQMGDEPERRLVREQRYWLGVIDIDHFKQVNDQHGHLIGDEVLLLLSRVMRQSFRALDKLYRFGGEEFVVLLRCPGEEEAMAALQRFRAQVEGFVFPRVQHVTVSVGYTDVRSGDTPPAAVERADMAVYYAKRHGRNQVRSHAALVREGELSDLVQTSDVEFF</sequence>
<comment type="caution">
    <text evidence="4">The sequence shown here is derived from an EMBL/GenBank/DDBJ whole genome shotgun (WGS) entry which is preliminary data.</text>
</comment>
<dbReference type="Proteomes" id="UP000678374">
    <property type="component" value="Unassembled WGS sequence"/>
</dbReference>
<evidence type="ECO:0000256" key="2">
    <source>
        <dbReference type="ARBA" id="ARBA00034247"/>
    </source>
</evidence>
<dbReference type="EMBL" id="JAGQDE010000012">
    <property type="protein sequence ID" value="MBQ0960160.1"/>
    <property type="molecule type" value="Genomic_DNA"/>
</dbReference>
<dbReference type="AlphaFoldDB" id="A0A940YVS4"/>
<protein>
    <recommendedName>
        <fullName evidence="1">diguanylate cyclase</fullName>
        <ecNumber evidence="1">2.7.7.65</ecNumber>
    </recommendedName>
</protein>
<dbReference type="CDD" id="cd01949">
    <property type="entry name" value="GGDEF"/>
    <property type="match status" value="1"/>
</dbReference>
<dbReference type="EC" id="2.7.7.65" evidence="1"/>